<dbReference type="PANTHER" id="PTHR10159">
    <property type="entry name" value="DUAL SPECIFICITY PROTEIN PHOSPHATASE"/>
    <property type="match status" value="1"/>
</dbReference>
<dbReference type="GO" id="GO:0017017">
    <property type="term" value="F:MAP kinase tyrosine/serine/threonine phosphatase activity"/>
    <property type="evidence" value="ECO:0007669"/>
    <property type="project" value="TreeGrafter"/>
</dbReference>
<dbReference type="Gene3D" id="3.90.190.10">
    <property type="entry name" value="Protein tyrosine phosphatase superfamily"/>
    <property type="match status" value="1"/>
</dbReference>
<comment type="similarity">
    <text evidence="1">Belongs to the protein-tyrosine phosphatase family. Non-receptor class dual specificity subfamily.</text>
</comment>
<gene>
    <name evidence="6" type="ORF">Prudu_001273</name>
</gene>
<dbReference type="Pfam" id="PF00782">
    <property type="entry name" value="DSPc"/>
    <property type="match status" value="1"/>
</dbReference>
<dbReference type="InterPro" id="IPR000340">
    <property type="entry name" value="Dual-sp_phosphatase_cat-dom"/>
</dbReference>
<dbReference type="AlphaFoldDB" id="A0A4Y1QN67"/>
<reference evidence="6" key="1">
    <citation type="journal article" date="2019" name="Science">
        <title>Mutation of a bHLH transcription factor allowed almond domestication.</title>
        <authorList>
            <person name="Sanchez-Perez R."/>
            <person name="Pavan S."/>
            <person name="Mazzeo R."/>
            <person name="Moldovan C."/>
            <person name="Aiese Cigliano R."/>
            <person name="Del Cueto J."/>
            <person name="Ricciardi F."/>
            <person name="Lotti C."/>
            <person name="Ricciardi L."/>
            <person name="Dicenta F."/>
            <person name="Lopez-Marques R.L."/>
            <person name="Lindberg Moller B."/>
        </authorList>
    </citation>
    <scope>NUCLEOTIDE SEQUENCE</scope>
</reference>
<evidence type="ECO:0000313" key="6">
    <source>
        <dbReference type="EMBL" id="BBG93300.1"/>
    </source>
</evidence>
<feature type="domain" description="Dual specificity phosphatase catalytic" evidence="5">
    <location>
        <begin position="3"/>
        <end position="43"/>
    </location>
</feature>
<evidence type="ECO:0000256" key="1">
    <source>
        <dbReference type="ARBA" id="ARBA00008601"/>
    </source>
</evidence>
<dbReference type="EC" id="3.1.3.48" evidence="2"/>
<proteinExistence type="inferred from homology"/>
<sequence>MVADRVSTDLKQHFDESIDYIDEAKRSGGGVLVHCFVGRSRRADDLRQLQILVSYHNCRALRGLFMMKRTRQHNVHRWTALKILALDCVEEPRYNIYVTQVR</sequence>
<dbReference type="GO" id="GO:0008330">
    <property type="term" value="F:protein tyrosine/threonine phosphatase activity"/>
    <property type="evidence" value="ECO:0007669"/>
    <property type="project" value="TreeGrafter"/>
</dbReference>
<dbReference type="CDD" id="cd14498">
    <property type="entry name" value="DSP"/>
    <property type="match status" value="1"/>
</dbReference>
<organism evidence="6">
    <name type="scientific">Prunus dulcis</name>
    <name type="common">Almond</name>
    <name type="synonym">Amygdalus dulcis</name>
    <dbReference type="NCBI Taxonomy" id="3755"/>
    <lineage>
        <taxon>Eukaryota</taxon>
        <taxon>Viridiplantae</taxon>
        <taxon>Streptophyta</taxon>
        <taxon>Embryophyta</taxon>
        <taxon>Tracheophyta</taxon>
        <taxon>Spermatophyta</taxon>
        <taxon>Magnoliopsida</taxon>
        <taxon>eudicotyledons</taxon>
        <taxon>Gunneridae</taxon>
        <taxon>Pentapetalae</taxon>
        <taxon>rosids</taxon>
        <taxon>fabids</taxon>
        <taxon>Rosales</taxon>
        <taxon>Rosaceae</taxon>
        <taxon>Amygdaloideae</taxon>
        <taxon>Amygdaleae</taxon>
        <taxon>Prunus</taxon>
    </lineage>
</organism>
<evidence type="ECO:0000256" key="3">
    <source>
        <dbReference type="ARBA" id="ARBA00022801"/>
    </source>
</evidence>
<dbReference type="InterPro" id="IPR029021">
    <property type="entry name" value="Prot-tyrosine_phosphatase-like"/>
</dbReference>
<evidence type="ECO:0000256" key="2">
    <source>
        <dbReference type="ARBA" id="ARBA00013064"/>
    </source>
</evidence>
<dbReference type="GO" id="GO:0005737">
    <property type="term" value="C:cytoplasm"/>
    <property type="evidence" value="ECO:0007669"/>
    <property type="project" value="TreeGrafter"/>
</dbReference>
<name>A0A4Y1QN67_PRUDU</name>
<keyword evidence="4" id="KW-0904">Protein phosphatase</keyword>
<accession>A0A4Y1QN67</accession>
<dbReference type="SUPFAM" id="SSF52799">
    <property type="entry name" value="(Phosphotyrosine protein) phosphatases II"/>
    <property type="match status" value="1"/>
</dbReference>
<evidence type="ECO:0000256" key="4">
    <source>
        <dbReference type="ARBA" id="ARBA00022912"/>
    </source>
</evidence>
<dbReference type="GO" id="GO:0033550">
    <property type="term" value="F:MAP kinase tyrosine phosphatase activity"/>
    <property type="evidence" value="ECO:0007669"/>
    <property type="project" value="TreeGrafter"/>
</dbReference>
<dbReference type="PANTHER" id="PTHR10159:SF511">
    <property type="entry name" value="DUAL SPECIFICITY PROTEIN PHOSPHATASE 1"/>
    <property type="match status" value="1"/>
</dbReference>
<dbReference type="GO" id="GO:0043409">
    <property type="term" value="P:negative regulation of MAPK cascade"/>
    <property type="evidence" value="ECO:0007669"/>
    <property type="project" value="TreeGrafter"/>
</dbReference>
<protein>
    <recommendedName>
        <fullName evidence="2">protein-tyrosine-phosphatase</fullName>
        <ecNumber evidence="2">3.1.3.48</ecNumber>
    </recommendedName>
</protein>
<keyword evidence="3" id="KW-0378">Hydrolase</keyword>
<dbReference type="EMBL" id="AP019297">
    <property type="protein sequence ID" value="BBG93300.1"/>
    <property type="molecule type" value="Genomic_DNA"/>
</dbReference>
<evidence type="ECO:0000259" key="5">
    <source>
        <dbReference type="Pfam" id="PF00782"/>
    </source>
</evidence>